<accession>A0AAN7Y6A5</accession>
<dbReference type="EMBL" id="JAVRRJ010000005">
    <property type="protein sequence ID" value="KAK5084774.1"/>
    <property type="molecule type" value="Genomic_DNA"/>
</dbReference>
<evidence type="ECO:0000256" key="3">
    <source>
        <dbReference type="ARBA" id="ARBA00023125"/>
    </source>
</evidence>
<evidence type="ECO:0000259" key="7">
    <source>
        <dbReference type="SMART" id="SM00906"/>
    </source>
</evidence>
<keyword evidence="2" id="KW-0805">Transcription regulation</keyword>
<keyword evidence="9" id="KW-1185">Reference proteome</keyword>
<sequence>MAVQEDSGRANFVGESWYASYIISASAASHSELHQTVERGSGQATKSKSSRYQASTWQPRPTDLPTQHLTERLLEAYFTRFHIFCPILDRSIFLAAVKNGSISITLLRCVLFVASIHCDAEIFHLMGYSTRFDTSDDLFSKACVAFDNDTKVDRTTLIVSSYLLHYWFGKPTSYRDSLWWLASAIRSAQCMGYHRSTKDSKMPSSEKAYFKVLWWCLYIRDRQISLSAGAPMVINDLDHDVEELKPGDFPDESPETANYMIAQATLNQTASTLYFRYCSPSTQQGSITHANASAEIQEAFELWYADSKLGARPTSDIKDRLVLILKVCYHFYTINLQQRLQRIHHSMHHDNSYTIFRNVRNAADSITGLIEDSLLYWQPEHFPLIFVTAIFSAMTTAVADHGTHQPEQLSLKLRPSLLALKQFETCHITARWIRTLFMDVLQRLERRSSKRSRRYRQSSKRQQAGTQAEGATSGPEISESQHVISDEAATIPNLHSGPNFVNQPACPVSAGTPSLSSYSFESPNSYLHDSSIAGGTALDHASSTGPMNTSFVDDLFTQPNSMYGWSGFDNFPSPSTLQFQSLYFLADLGMSNFEGNTNP</sequence>
<feature type="compositionally biased region" description="Polar residues" evidence="6">
    <location>
        <begin position="42"/>
        <end position="62"/>
    </location>
</feature>
<dbReference type="CDD" id="cd12148">
    <property type="entry name" value="fungal_TF_MHR"/>
    <property type="match status" value="1"/>
</dbReference>
<dbReference type="PANTHER" id="PTHR47171:SF1">
    <property type="entry name" value="ZN(II)2CYS6 TRANSCRIPTION FACTOR (EUROFUNG)"/>
    <property type="match status" value="1"/>
</dbReference>
<keyword evidence="5" id="KW-0539">Nucleus</keyword>
<evidence type="ECO:0000256" key="2">
    <source>
        <dbReference type="ARBA" id="ARBA00023015"/>
    </source>
</evidence>
<dbReference type="InterPro" id="IPR007219">
    <property type="entry name" value="XnlR_reg_dom"/>
</dbReference>
<dbReference type="Proteomes" id="UP001309876">
    <property type="component" value="Unassembled WGS sequence"/>
</dbReference>
<organism evidence="8 9">
    <name type="scientific">Lithohypha guttulata</name>
    <dbReference type="NCBI Taxonomy" id="1690604"/>
    <lineage>
        <taxon>Eukaryota</taxon>
        <taxon>Fungi</taxon>
        <taxon>Dikarya</taxon>
        <taxon>Ascomycota</taxon>
        <taxon>Pezizomycotina</taxon>
        <taxon>Eurotiomycetes</taxon>
        <taxon>Chaetothyriomycetidae</taxon>
        <taxon>Chaetothyriales</taxon>
        <taxon>Trichomeriaceae</taxon>
        <taxon>Lithohypha</taxon>
    </lineage>
</organism>
<evidence type="ECO:0000256" key="4">
    <source>
        <dbReference type="ARBA" id="ARBA00023163"/>
    </source>
</evidence>
<dbReference type="InterPro" id="IPR052073">
    <property type="entry name" value="Amide_Lactam_Regulators"/>
</dbReference>
<evidence type="ECO:0000256" key="1">
    <source>
        <dbReference type="ARBA" id="ARBA00022833"/>
    </source>
</evidence>
<evidence type="ECO:0000313" key="8">
    <source>
        <dbReference type="EMBL" id="KAK5084774.1"/>
    </source>
</evidence>
<feature type="domain" description="Xylanolytic transcriptional activator regulatory" evidence="7">
    <location>
        <begin position="177"/>
        <end position="252"/>
    </location>
</feature>
<evidence type="ECO:0000313" key="9">
    <source>
        <dbReference type="Proteomes" id="UP001309876"/>
    </source>
</evidence>
<proteinExistence type="predicted"/>
<keyword evidence="4" id="KW-0804">Transcription</keyword>
<dbReference type="GO" id="GO:0006351">
    <property type="term" value="P:DNA-templated transcription"/>
    <property type="evidence" value="ECO:0007669"/>
    <property type="project" value="InterPro"/>
</dbReference>
<name>A0AAN7Y6A5_9EURO</name>
<dbReference type="AlphaFoldDB" id="A0AAN7Y6A5"/>
<evidence type="ECO:0000256" key="5">
    <source>
        <dbReference type="ARBA" id="ARBA00023242"/>
    </source>
</evidence>
<reference evidence="8 9" key="1">
    <citation type="submission" date="2023-08" db="EMBL/GenBank/DDBJ databases">
        <title>Black Yeasts Isolated from many extreme environments.</title>
        <authorList>
            <person name="Coleine C."/>
            <person name="Stajich J.E."/>
            <person name="Selbmann L."/>
        </authorList>
    </citation>
    <scope>NUCLEOTIDE SEQUENCE [LARGE SCALE GENOMIC DNA]</scope>
    <source>
        <strain evidence="8 9">CCFEE 5910</strain>
    </source>
</reference>
<dbReference type="SMART" id="SM00906">
    <property type="entry name" value="Fungal_trans"/>
    <property type="match status" value="1"/>
</dbReference>
<protein>
    <recommendedName>
        <fullName evidence="7">Xylanolytic transcriptional activator regulatory domain-containing protein</fullName>
    </recommendedName>
</protein>
<feature type="compositionally biased region" description="Basic residues" evidence="6">
    <location>
        <begin position="448"/>
        <end position="459"/>
    </location>
</feature>
<feature type="region of interest" description="Disordered" evidence="6">
    <location>
        <begin position="448"/>
        <end position="479"/>
    </location>
</feature>
<dbReference type="PANTHER" id="PTHR47171">
    <property type="entry name" value="FARA-RELATED"/>
    <property type="match status" value="1"/>
</dbReference>
<dbReference type="Pfam" id="PF04082">
    <property type="entry name" value="Fungal_trans"/>
    <property type="match status" value="1"/>
</dbReference>
<dbReference type="GO" id="GO:0003677">
    <property type="term" value="F:DNA binding"/>
    <property type="evidence" value="ECO:0007669"/>
    <property type="project" value="UniProtKB-KW"/>
</dbReference>
<dbReference type="GO" id="GO:0008270">
    <property type="term" value="F:zinc ion binding"/>
    <property type="evidence" value="ECO:0007669"/>
    <property type="project" value="InterPro"/>
</dbReference>
<gene>
    <name evidence="8" type="ORF">LTR05_005852</name>
</gene>
<comment type="caution">
    <text evidence="8">The sequence shown here is derived from an EMBL/GenBank/DDBJ whole genome shotgun (WGS) entry which is preliminary data.</text>
</comment>
<keyword evidence="3" id="KW-0238">DNA-binding</keyword>
<feature type="region of interest" description="Disordered" evidence="6">
    <location>
        <begin position="37"/>
        <end position="62"/>
    </location>
</feature>
<evidence type="ECO:0000256" key="6">
    <source>
        <dbReference type="SAM" id="MobiDB-lite"/>
    </source>
</evidence>
<keyword evidence="1" id="KW-0862">Zinc</keyword>